<evidence type="ECO:0000313" key="2">
    <source>
        <dbReference type="EMBL" id="PRY00721.1"/>
    </source>
</evidence>
<dbReference type="InterPro" id="IPR000871">
    <property type="entry name" value="Beta-lactam_class-A"/>
</dbReference>
<dbReference type="SUPFAM" id="SSF56601">
    <property type="entry name" value="beta-lactamase/transpeptidase-like"/>
    <property type="match status" value="1"/>
</dbReference>
<dbReference type="InterPro" id="IPR045155">
    <property type="entry name" value="Beta-lactam_cat"/>
</dbReference>
<sequence>MAHRPDQVMPTCSVFKSFLVAALLHDRGDDREYWYDAAIDYDESDVVINSAVLSERSGPISPHDLAEAALRYSDNTAANLLLAELGGPAVLTEFTRSLGAAVTRFDRLEPELNAAVPGDDRDTSTPAEVAMLMHAVLVERSAGAYTAARLNTWMLWNETSRITEALRTGDELTDRTGAGAYGVVNDAGVLYRPGQPPRSFAVMTRTDDEDAENDDAVVLEAARLLLGS</sequence>
<evidence type="ECO:0000259" key="1">
    <source>
        <dbReference type="Pfam" id="PF13354"/>
    </source>
</evidence>
<dbReference type="Gene3D" id="3.40.710.10">
    <property type="entry name" value="DD-peptidase/beta-lactamase superfamily"/>
    <property type="match status" value="1"/>
</dbReference>
<dbReference type="PANTHER" id="PTHR35333:SF3">
    <property type="entry name" value="BETA-LACTAMASE-TYPE TRANSPEPTIDASE FOLD CONTAINING PROTEIN"/>
    <property type="match status" value="1"/>
</dbReference>
<dbReference type="InterPro" id="IPR012338">
    <property type="entry name" value="Beta-lactam/transpept-like"/>
</dbReference>
<dbReference type="GO" id="GO:0008800">
    <property type="term" value="F:beta-lactamase activity"/>
    <property type="evidence" value="ECO:0007669"/>
    <property type="project" value="InterPro"/>
</dbReference>
<dbReference type="EMBL" id="PVZC01000002">
    <property type="protein sequence ID" value="PRY00721.1"/>
    <property type="molecule type" value="Genomic_DNA"/>
</dbReference>
<dbReference type="PANTHER" id="PTHR35333">
    <property type="entry name" value="BETA-LACTAMASE"/>
    <property type="match status" value="1"/>
</dbReference>
<dbReference type="AlphaFoldDB" id="A0A2T0QA86"/>
<gene>
    <name evidence="2" type="ORF">CLV72_102353</name>
</gene>
<evidence type="ECO:0000313" key="3">
    <source>
        <dbReference type="Proteomes" id="UP000237846"/>
    </source>
</evidence>
<dbReference type="GO" id="GO:0046677">
    <property type="term" value="P:response to antibiotic"/>
    <property type="evidence" value="ECO:0007669"/>
    <property type="project" value="InterPro"/>
</dbReference>
<dbReference type="Proteomes" id="UP000237846">
    <property type="component" value="Unassembled WGS sequence"/>
</dbReference>
<comment type="caution">
    <text evidence="2">The sequence shown here is derived from an EMBL/GenBank/DDBJ whole genome shotgun (WGS) entry which is preliminary data.</text>
</comment>
<proteinExistence type="predicted"/>
<accession>A0A2T0QA86</accession>
<reference evidence="2 3" key="1">
    <citation type="submission" date="2018-03" db="EMBL/GenBank/DDBJ databases">
        <title>Genomic Encyclopedia of Archaeal and Bacterial Type Strains, Phase II (KMG-II): from individual species to whole genera.</title>
        <authorList>
            <person name="Goeker M."/>
        </authorList>
    </citation>
    <scope>NUCLEOTIDE SEQUENCE [LARGE SCALE GENOMIC DNA]</scope>
    <source>
        <strain evidence="2 3">DSM 45601</strain>
    </source>
</reference>
<organism evidence="2 3">
    <name type="scientific">Allonocardiopsis opalescens</name>
    <dbReference type="NCBI Taxonomy" id="1144618"/>
    <lineage>
        <taxon>Bacteria</taxon>
        <taxon>Bacillati</taxon>
        <taxon>Actinomycetota</taxon>
        <taxon>Actinomycetes</taxon>
        <taxon>Streptosporangiales</taxon>
        <taxon>Allonocardiopsis</taxon>
    </lineage>
</organism>
<dbReference type="Pfam" id="PF13354">
    <property type="entry name" value="Beta-lactamase2"/>
    <property type="match status" value="1"/>
</dbReference>
<keyword evidence="3" id="KW-1185">Reference proteome</keyword>
<protein>
    <submittedName>
        <fullName evidence="2">Beta-lactamase class A</fullName>
    </submittedName>
</protein>
<name>A0A2T0QA86_9ACTN</name>
<dbReference type="PRINTS" id="PR00118">
    <property type="entry name" value="BLACTAMASEA"/>
</dbReference>
<dbReference type="GO" id="GO:0030655">
    <property type="term" value="P:beta-lactam antibiotic catabolic process"/>
    <property type="evidence" value="ECO:0007669"/>
    <property type="project" value="InterPro"/>
</dbReference>
<feature type="domain" description="Beta-lactamase class A catalytic" evidence="1">
    <location>
        <begin position="2"/>
        <end position="204"/>
    </location>
</feature>